<feature type="compositionally biased region" description="Acidic residues" evidence="1">
    <location>
        <begin position="31"/>
        <end position="76"/>
    </location>
</feature>
<name>A0A285UG10_9STAP</name>
<reference evidence="3" key="1">
    <citation type="submission" date="2017-08" db="EMBL/GenBank/DDBJ databases">
        <authorList>
            <person name="Varghese N."/>
            <person name="Submissions S."/>
        </authorList>
    </citation>
    <scope>NUCLEOTIDE SEQUENCE [LARGE SCALE GENOMIC DNA]</scope>
    <source>
        <strain evidence="3">DSM 23173</strain>
    </source>
</reference>
<feature type="region of interest" description="Disordered" evidence="1">
    <location>
        <begin position="30"/>
        <end position="78"/>
    </location>
</feature>
<sequence length="260" mass="29021">MKKILLVVALILFAGGLYVNFMVGPSAEQVDSVDETEPAEDIAGDDAEEQGEAPEDDSGSAEETENEEAAAEESDPEVAFNQESLDELHEEAAENNEALIIDVLLPDYYSDDFTENLEDEFGTETIQFNRLALDANTTELSEVGVNENSDAVIIDALQIRDYDDGMLTEREQEALSVAYMNIYDNDKIVFLLGNPNVDPDSDLEAVLSEDEAYFTENDYYYIDNQDVAADDYYEEDENVMAPEVENELIANIYDYLISES</sequence>
<evidence type="ECO:0000313" key="3">
    <source>
        <dbReference type="Proteomes" id="UP000219412"/>
    </source>
</evidence>
<protein>
    <submittedName>
        <fullName evidence="2">Uncharacterized protein</fullName>
    </submittedName>
</protein>
<dbReference type="AlphaFoldDB" id="A0A285UG10"/>
<evidence type="ECO:0000256" key="1">
    <source>
        <dbReference type="SAM" id="MobiDB-lite"/>
    </source>
</evidence>
<evidence type="ECO:0000313" key="2">
    <source>
        <dbReference type="EMBL" id="SOC40864.1"/>
    </source>
</evidence>
<dbReference type="Proteomes" id="UP000219412">
    <property type="component" value="Unassembled WGS sequence"/>
</dbReference>
<gene>
    <name evidence="2" type="ORF">SAMN05878391_1166</name>
</gene>
<dbReference type="RefSeq" id="WP_097040056.1">
    <property type="nucleotide sequence ID" value="NZ_OBQF01000002.1"/>
</dbReference>
<keyword evidence="3" id="KW-1185">Reference proteome</keyword>
<dbReference type="OrthoDB" id="2388342at2"/>
<dbReference type="EMBL" id="OBQF01000002">
    <property type="protein sequence ID" value="SOC40864.1"/>
    <property type="molecule type" value="Genomic_DNA"/>
</dbReference>
<organism evidence="2 3">
    <name type="scientific">Salinicoccus kekensis</name>
    <dbReference type="NCBI Taxonomy" id="714307"/>
    <lineage>
        <taxon>Bacteria</taxon>
        <taxon>Bacillati</taxon>
        <taxon>Bacillota</taxon>
        <taxon>Bacilli</taxon>
        <taxon>Bacillales</taxon>
        <taxon>Staphylococcaceae</taxon>
        <taxon>Salinicoccus</taxon>
    </lineage>
</organism>
<accession>A0A285UG10</accession>
<proteinExistence type="predicted"/>